<dbReference type="Pfam" id="PF00550">
    <property type="entry name" value="PP-binding"/>
    <property type="match status" value="1"/>
</dbReference>
<dbReference type="InterPro" id="IPR006162">
    <property type="entry name" value="Ppantetheine_attach_site"/>
</dbReference>
<dbReference type="SMART" id="SM00823">
    <property type="entry name" value="PKS_PP"/>
    <property type="match status" value="1"/>
</dbReference>
<keyword evidence="3" id="KW-0596">Phosphopantetheine</keyword>
<proteinExistence type="inferred from homology"/>
<dbReference type="FunFam" id="1.10.1200.10:FF:000005">
    <property type="entry name" value="Nonribosomal peptide synthetase 1"/>
    <property type="match status" value="1"/>
</dbReference>
<dbReference type="GO" id="GO:0031177">
    <property type="term" value="F:phosphopantetheine binding"/>
    <property type="evidence" value="ECO:0007669"/>
    <property type="project" value="InterPro"/>
</dbReference>
<dbReference type="EMBL" id="JAOG01000002">
    <property type="protein sequence ID" value="EUA55055.1"/>
    <property type="molecule type" value="Genomic_DNA"/>
</dbReference>
<comment type="similarity">
    <text evidence="2">Belongs to the ATP-dependent AMP-binding enzyme family.</text>
</comment>
<evidence type="ECO:0000256" key="2">
    <source>
        <dbReference type="ARBA" id="ARBA00006432"/>
    </source>
</evidence>
<dbReference type="SUPFAM" id="SSF56801">
    <property type="entry name" value="Acetyl-CoA synthetase-like"/>
    <property type="match status" value="1"/>
</dbReference>
<protein>
    <submittedName>
        <fullName evidence="7">AMP-binding enzyme family protein</fullName>
    </submittedName>
</protein>
<dbReference type="GO" id="GO:0043041">
    <property type="term" value="P:amino acid activation for nonribosomal peptide biosynthetic process"/>
    <property type="evidence" value="ECO:0007669"/>
    <property type="project" value="TreeGrafter"/>
</dbReference>
<evidence type="ECO:0000256" key="5">
    <source>
        <dbReference type="SAM" id="MobiDB-lite"/>
    </source>
</evidence>
<dbReference type="InterPro" id="IPR000873">
    <property type="entry name" value="AMP-dep_synth/lig_dom"/>
</dbReference>
<organism evidence="7 8">
    <name type="scientific">Mycobacterium intracellulare 1956</name>
    <dbReference type="NCBI Taxonomy" id="1299331"/>
    <lineage>
        <taxon>Bacteria</taxon>
        <taxon>Bacillati</taxon>
        <taxon>Actinomycetota</taxon>
        <taxon>Actinomycetes</taxon>
        <taxon>Mycobacteriales</taxon>
        <taxon>Mycobacteriaceae</taxon>
        <taxon>Mycobacterium</taxon>
        <taxon>Mycobacterium avium complex (MAC)</taxon>
    </lineage>
</organism>
<dbReference type="InterPro" id="IPR020806">
    <property type="entry name" value="PKS_PP-bd"/>
</dbReference>
<name>X8CID8_MYCIT</name>
<dbReference type="GO" id="GO:0005829">
    <property type="term" value="C:cytosol"/>
    <property type="evidence" value="ECO:0007669"/>
    <property type="project" value="TreeGrafter"/>
</dbReference>
<dbReference type="InterPro" id="IPR036736">
    <property type="entry name" value="ACP-like_sf"/>
</dbReference>
<dbReference type="PATRIC" id="fig|1299331.3.peg.3126"/>
<dbReference type="FunFam" id="2.30.38.10:FF:000001">
    <property type="entry name" value="Non-ribosomal peptide synthetase PvdI"/>
    <property type="match status" value="1"/>
</dbReference>
<gene>
    <name evidence="7" type="ORF">I550_3206</name>
</gene>
<dbReference type="PROSITE" id="PS00012">
    <property type="entry name" value="PHOSPHOPANTETHEINE"/>
    <property type="match status" value="1"/>
</dbReference>
<feature type="domain" description="Carrier" evidence="6">
    <location>
        <begin position="223"/>
        <end position="298"/>
    </location>
</feature>
<evidence type="ECO:0000256" key="3">
    <source>
        <dbReference type="ARBA" id="ARBA00022450"/>
    </source>
</evidence>
<dbReference type="Proteomes" id="UP000020825">
    <property type="component" value="Unassembled WGS sequence"/>
</dbReference>
<dbReference type="PANTHER" id="PTHR45527:SF1">
    <property type="entry name" value="FATTY ACID SYNTHASE"/>
    <property type="match status" value="1"/>
</dbReference>
<dbReference type="AlphaFoldDB" id="X8CID8"/>
<dbReference type="InterPro" id="IPR025110">
    <property type="entry name" value="AMP-bd_C"/>
</dbReference>
<dbReference type="Gene3D" id="3.40.50.1820">
    <property type="entry name" value="alpha/beta hydrolase"/>
    <property type="match status" value="1"/>
</dbReference>
<dbReference type="Pfam" id="PF13193">
    <property type="entry name" value="AMP-binding_C"/>
    <property type="match status" value="1"/>
</dbReference>
<sequence>MGAGRVMINAYGPTEATVYAAMSAPLQAGAASAPIGSPVPRAALFVLDRWLRPAPEGVVGELYIAGHGVATGYSRRSGLTASRFVACPFGGPGARMYRTGDLVRWSHDGQLEYLGRADEQVKIRGYRIELGEVQAALAGLDGVEQAAVIAREDRPGDKRLVGYITGTADPVGIRIQLADRLPAYMVPAAVVVLDALPLTVNGKLDKRALPAPEYQKRGGEYVAPSNPTEETIAGIFARVLGMERVSVDDSFFELGGDSLSAMRVIAEINTALDGALSVRTLFDSQSIRALSQRIASGADTENAAGPASRRCTAPTPPRCTPATSRWTSSSTRRRWRPCRRCALPAPRSGRSC</sequence>
<evidence type="ECO:0000256" key="1">
    <source>
        <dbReference type="ARBA" id="ARBA00001957"/>
    </source>
</evidence>
<dbReference type="Pfam" id="PF00501">
    <property type="entry name" value="AMP-binding"/>
    <property type="match status" value="1"/>
</dbReference>
<dbReference type="GO" id="GO:0044550">
    <property type="term" value="P:secondary metabolite biosynthetic process"/>
    <property type="evidence" value="ECO:0007669"/>
    <property type="project" value="TreeGrafter"/>
</dbReference>
<dbReference type="FunFam" id="3.30.300.30:FF:000010">
    <property type="entry name" value="Enterobactin synthetase component F"/>
    <property type="match status" value="1"/>
</dbReference>
<dbReference type="SUPFAM" id="SSF47336">
    <property type="entry name" value="ACP-like"/>
    <property type="match status" value="1"/>
</dbReference>
<evidence type="ECO:0000313" key="7">
    <source>
        <dbReference type="EMBL" id="EUA55055.1"/>
    </source>
</evidence>
<comment type="caution">
    <text evidence="7">The sequence shown here is derived from an EMBL/GenBank/DDBJ whole genome shotgun (WGS) entry which is preliminary data.</text>
</comment>
<feature type="region of interest" description="Disordered" evidence="5">
    <location>
        <begin position="296"/>
        <end position="326"/>
    </location>
</feature>
<dbReference type="InterPro" id="IPR009081">
    <property type="entry name" value="PP-bd_ACP"/>
</dbReference>
<dbReference type="InterPro" id="IPR042099">
    <property type="entry name" value="ANL_N_sf"/>
</dbReference>
<dbReference type="Gene3D" id="3.30.300.30">
    <property type="match status" value="1"/>
</dbReference>
<dbReference type="InterPro" id="IPR029058">
    <property type="entry name" value="AB_hydrolase_fold"/>
</dbReference>
<evidence type="ECO:0000259" key="6">
    <source>
        <dbReference type="PROSITE" id="PS50075"/>
    </source>
</evidence>
<dbReference type="PROSITE" id="PS50075">
    <property type="entry name" value="CARRIER"/>
    <property type="match status" value="1"/>
</dbReference>
<evidence type="ECO:0000313" key="8">
    <source>
        <dbReference type="Proteomes" id="UP000020825"/>
    </source>
</evidence>
<dbReference type="InterPro" id="IPR045851">
    <property type="entry name" value="AMP-bd_C_sf"/>
</dbReference>
<comment type="cofactor">
    <cofactor evidence="1">
        <name>pantetheine 4'-phosphate</name>
        <dbReference type="ChEBI" id="CHEBI:47942"/>
    </cofactor>
</comment>
<evidence type="ECO:0000256" key="4">
    <source>
        <dbReference type="ARBA" id="ARBA00022553"/>
    </source>
</evidence>
<accession>X8CID8</accession>
<reference evidence="7 8" key="1">
    <citation type="submission" date="2013-12" db="EMBL/GenBank/DDBJ databases">
        <authorList>
            <person name="Zelazny A."/>
            <person name="Olivier K."/>
            <person name="Holland S."/>
            <person name="Lenaerts A."/>
            <person name="Ordway D."/>
            <person name="DeGroote M.A."/>
            <person name="Parker T."/>
            <person name="Sizemore C."/>
            <person name="Tallon L.J."/>
            <person name="Sadzewicz L.K."/>
            <person name="Sengamalay N."/>
            <person name="Fraser C.M."/>
            <person name="Hine E."/>
            <person name="Shefchek K.A."/>
            <person name="Das S.P."/>
            <person name="Tettelin H."/>
        </authorList>
    </citation>
    <scope>NUCLEOTIDE SEQUENCE [LARGE SCALE GENOMIC DNA]</scope>
    <source>
        <strain evidence="7 8">1956</strain>
    </source>
</reference>
<dbReference type="Gene3D" id="3.40.50.12780">
    <property type="entry name" value="N-terminal domain of ligase-like"/>
    <property type="match status" value="1"/>
</dbReference>
<dbReference type="PANTHER" id="PTHR45527">
    <property type="entry name" value="NONRIBOSOMAL PEPTIDE SYNTHETASE"/>
    <property type="match status" value="1"/>
</dbReference>
<keyword evidence="4" id="KW-0597">Phosphoprotein</keyword>